<dbReference type="STRING" id="981085.W9RYX8"/>
<keyword evidence="4" id="KW-1185">Reference proteome</keyword>
<organism evidence="3 4">
    <name type="scientific">Morus notabilis</name>
    <dbReference type="NCBI Taxonomy" id="981085"/>
    <lineage>
        <taxon>Eukaryota</taxon>
        <taxon>Viridiplantae</taxon>
        <taxon>Streptophyta</taxon>
        <taxon>Embryophyta</taxon>
        <taxon>Tracheophyta</taxon>
        <taxon>Spermatophyta</taxon>
        <taxon>Magnoliopsida</taxon>
        <taxon>eudicotyledons</taxon>
        <taxon>Gunneridae</taxon>
        <taxon>Pentapetalae</taxon>
        <taxon>rosids</taxon>
        <taxon>fabids</taxon>
        <taxon>Rosales</taxon>
        <taxon>Moraceae</taxon>
        <taxon>Moreae</taxon>
        <taxon>Morus</taxon>
    </lineage>
</organism>
<feature type="domain" description="Neprosin PEP catalytic" evidence="2">
    <location>
        <begin position="156"/>
        <end position="212"/>
    </location>
</feature>
<proteinExistence type="predicted"/>
<accession>W9RYX8</accession>
<feature type="domain" description="Neprosin PEP catalytic" evidence="2">
    <location>
        <begin position="78"/>
        <end position="122"/>
    </location>
</feature>
<name>W9RYX8_9ROSA</name>
<dbReference type="InterPro" id="IPR004314">
    <property type="entry name" value="Neprosin"/>
</dbReference>
<dbReference type="PANTHER" id="PTHR31589">
    <property type="entry name" value="PROTEIN, PUTATIVE (DUF239)-RELATED-RELATED"/>
    <property type="match status" value="1"/>
</dbReference>
<dbReference type="EMBL" id="KE345304">
    <property type="protein sequence ID" value="EXB99728.1"/>
    <property type="molecule type" value="Genomic_DNA"/>
</dbReference>
<keyword evidence="1" id="KW-0732">Signal</keyword>
<dbReference type="PANTHER" id="PTHR31589:SF110">
    <property type="entry name" value="PROTEIN, PUTATIVE (DUF239)-RELATED"/>
    <property type="match status" value="1"/>
</dbReference>
<dbReference type="AlphaFoldDB" id="W9RYX8"/>
<evidence type="ECO:0000313" key="4">
    <source>
        <dbReference type="Proteomes" id="UP000030645"/>
    </source>
</evidence>
<evidence type="ECO:0000259" key="2">
    <source>
        <dbReference type="Pfam" id="PF03080"/>
    </source>
</evidence>
<dbReference type="Pfam" id="PF03080">
    <property type="entry name" value="Neprosin"/>
    <property type="match status" value="2"/>
</dbReference>
<feature type="signal peptide" evidence="1">
    <location>
        <begin position="1"/>
        <end position="28"/>
    </location>
</feature>
<protein>
    <recommendedName>
        <fullName evidence="2">Neprosin PEP catalytic domain-containing protein</fullName>
    </recommendedName>
</protein>
<gene>
    <name evidence="3" type="ORF">L484_023258</name>
</gene>
<reference evidence="4" key="1">
    <citation type="submission" date="2013-01" db="EMBL/GenBank/DDBJ databases">
        <title>Draft Genome Sequence of a Mulberry Tree, Morus notabilis C.K. Schneid.</title>
        <authorList>
            <person name="He N."/>
            <person name="Zhao S."/>
        </authorList>
    </citation>
    <scope>NUCLEOTIDE SEQUENCE</scope>
</reference>
<dbReference type="Proteomes" id="UP000030645">
    <property type="component" value="Unassembled WGS sequence"/>
</dbReference>
<feature type="chain" id="PRO_5004931709" description="Neprosin PEP catalytic domain-containing protein" evidence="1">
    <location>
        <begin position="29"/>
        <end position="223"/>
    </location>
</feature>
<evidence type="ECO:0000256" key="1">
    <source>
        <dbReference type="SAM" id="SignalP"/>
    </source>
</evidence>
<dbReference type="InterPro" id="IPR053168">
    <property type="entry name" value="Glutamic_endopeptidase"/>
</dbReference>
<sequence length="223" mass="24800">MTFPLVELLLLMICALALISFSGGKVSAGSLSDEEIERKILNKPPLKTFQLVFLLMEPKYKMFGAGADIQMQNLTLAQDQFSTASIWILSEPSFEINVIAAGWKVSPSLYGDSRTPLFTYWRLPHMVDSSLMRKSKSFRTVKVEIRGGCSWNRTDYWGTGLRSPSPMGDGAVRVAWGGVVKAGKDGTSPPMGNGHFSDGNYSHSSLLMCIMLTTRTKWFSNRW</sequence>
<evidence type="ECO:0000313" key="3">
    <source>
        <dbReference type="EMBL" id="EXB99728.1"/>
    </source>
</evidence>
<dbReference type="Gene3D" id="3.90.1320.10">
    <property type="entry name" value="Outer-capsid protein sigma 3, large lobe"/>
    <property type="match status" value="1"/>
</dbReference>